<evidence type="ECO:0000256" key="3">
    <source>
        <dbReference type="ARBA" id="ARBA00023002"/>
    </source>
</evidence>
<dbReference type="PROSITE" id="PS00070">
    <property type="entry name" value="ALDEHYDE_DEHYDR_CYS"/>
    <property type="match status" value="1"/>
</dbReference>
<reference evidence="10" key="1">
    <citation type="submission" date="2022-11" db="EMBL/GenBank/DDBJ databases">
        <authorList>
            <person name="Petersen C."/>
        </authorList>
    </citation>
    <scope>NUCLEOTIDE SEQUENCE</scope>
    <source>
        <strain evidence="10">IBT 30761</strain>
    </source>
</reference>
<dbReference type="RefSeq" id="XP_056478227.1">
    <property type="nucleotide sequence ID" value="XM_056615255.1"/>
</dbReference>
<dbReference type="FunFam" id="3.40.605.10:FF:000005">
    <property type="entry name" value="Succinate-semialdehyde dehydrogenase I"/>
    <property type="match status" value="1"/>
</dbReference>
<dbReference type="PROSITE" id="PS00687">
    <property type="entry name" value="ALDEHYDE_DEHYDR_GLU"/>
    <property type="match status" value="1"/>
</dbReference>
<evidence type="ECO:0000313" key="10">
    <source>
        <dbReference type="EMBL" id="KAJ5110116.1"/>
    </source>
</evidence>
<comment type="caution">
    <text evidence="10">The sequence shown here is derived from an EMBL/GenBank/DDBJ whole genome shotgun (WGS) entry which is preliminary data.</text>
</comment>
<dbReference type="EC" id="1.2.1.16" evidence="6"/>
<comment type="similarity">
    <text evidence="2 8">Belongs to the aldehyde dehydrogenase family.</text>
</comment>
<evidence type="ECO:0000313" key="11">
    <source>
        <dbReference type="Proteomes" id="UP001149074"/>
    </source>
</evidence>
<comment type="catalytic activity">
    <reaction evidence="5">
        <text>succinate semialdehyde + NAD(+) + H2O = succinate + NADH + 2 H(+)</text>
        <dbReference type="Rhea" id="RHEA:13217"/>
        <dbReference type="ChEBI" id="CHEBI:15377"/>
        <dbReference type="ChEBI" id="CHEBI:15378"/>
        <dbReference type="ChEBI" id="CHEBI:30031"/>
        <dbReference type="ChEBI" id="CHEBI:57540"/>
        <dbReference type="ChEBI" id="CHEBI:57706"/>
        <dbReference type="ChEBI" id="CHEBI:57945"/>
        <dbReference type="EC" id="1.2.1.16"/>
    </reaction>
</comment>
<organism evidence="10 11">
    <name type="scientific">Penicillium argentinense</name>
    <dbReference type="NCBI Taxonomy" id="1131581"/>
    <lineage>
        <taxon>Eukaryota</taxon>
        <taxon>Fungi</taxon>
        <taxon>Dikarya</taxon>
        <taxon>Ascomycota</taxon>
        <taxon>Pezizomycotina</taxon>
        <taxon>Eurotiomycetes</taxon>
        <taxon>Eurotiomycetidae</taxon>
        <taxon>Eurotiales</taxon>
        <taxon>Aspergillaceae</taxon>
        <taxon>Penicillium</taxon>
    </lineage>
</organism>
<keyword evidence="3 8" id="KW-0560">Oxidoreductase</keyword>
<proteinExistence type="inferred from homology"/>
<dbReference type="GO" id="GO:0009450">
    <property type="term" value="P:gamma-aminobutyric acid catabolic process"/>
    <property type="evidence" value="ECO:0007669"/>
    <property type="project" value="TreeGrafter"/>
</dbReference>
<dbReference type="FunFam" id="3.40.309.10:FF:000004">
    <property type="entry name" value="Succinate-semialdehyde dehydrogenase I"/>
    <property type="match status" value="1"/>
</dbReference>
<dbReference type="InterPro" id="IPR015590">
    <property type="entry name" value="Aldehyde_DH_dom"/>
</dbReference>
<evidence type="ECO:0000256" key="4">
    <source>
        <dbReference type="ARBA" id="ARBA00050387"/>
    </source>
</evidence>
<dbReference type="Pfam" id="PF00171">
    <property type="entry name" value="Aldedh"/>
    <property type="match status" value="1"/>
</dbReference>
<dbReference type="InterPro" id="IPR016161">
    <property type="entry name" value="Ald_DH/histidinol_DH"/>
</dbReference>
<keyword evidence="11" id="KW-1185">Reference proteome</keyword>
<dbReference type="InterPro" id="IPR050740">
    <property type="entry name" value="Aldehyde_DH_Superfamily"/>
</dbReference>
<evidence type="ECO:0000256" key="7">
    <source>
        <dbReference type="PROSITE-ProRule" id="PRU10007"/>
    </source>
</evidence>
<evidence type="ECO:0000256" key="6">
    <source>
        <dbReference type="ARBA" id="ARBA00067047"/>
    </source>
</evidence>
<gene>
    <name evidence="10" type="ORF">N7532_002761</name>
</gene>
<dbReference type="SUPFAM" id="SSF53720">
    <property type="entry name" value="ALDH-like"/>
    <property type="match status" value="1"/>
</dbReference>
<dbReference type="InterPro" id="IPR016162">
    <property type="entry name" value="Ald_DH_N"/>
</dbReference>
<dbReference type="InterPro" id="IPR016160">
    <property type="entry name" value="Ald_DH_CS_CYS"/>
</dbReference>
<comment type="catalytic activity">
    <reaction evidence="4">
        <text>succinate semialdehyde + NADP(+) + H2O = succinate + NADPH + 2 H(+)</text>
        <dbReference type="Rhea" id="RHEA:13213"/>
        <dbReference type="ChEBI" id="CHEBI:15377"/>
        <dbReference type="ChEBI" id="CHEBI:15378"/>
        <dbReference type="ChEBI" id="CHEBI:30031"/>
        <dbReference type="ChEBI" id="CHEBI:57706"/>
        <dbReference type="ChEBI" id="CHEBI:57783"/>
        <dbReference type="ChEBI" id="CHEBI:58349"/>
        <dbReference type="EC" id="1.2.1.16"/>
    </reaction>
</comment>
<dbReference type="Proteomes" id="UP001149074">
    <property type="component" value="Unassembled WGS sequence"/>
</dbReference>
<evidence type="ECO:0000256" key="5">
    <source>
        <dbReference type="ARBA" id="ARBA00052698"/>
    </source>
</evidence>
<evidence type="ECO:0000256" key="2">
    <source>
        <dbReference type="ARBA" id="ARBA00009986"/>
    </source>
</evidence>
<comment type="pathway">
    <text evidence="1">Amino-acid degradation; 4-aminobutanoate degradation.</text>
</comment>
<dbReference type="CDD" id="cd07103">
    <property type="entry name" value="ALDH_F5_SSADH_GabD"/>
    <property type="match status" value="1"/>
</dbReference>
<evidence type="ECO:0000259" key="9">
    <source>
        <dbReference type="Pfam" id="PF00171"/>
    </source>
</evidence>
<dbReference type="PANTHER" id="PTHR43353:SF7">
    <property type="entry name" value="SUCCINATE SEMIALDEHYDE DEHYDROGENASE (EUROFUNG)"/>
    <property type="match status" value="1"/>
</dbReference>
<name>A0A9W9KLI7_9EURO</name>
<evidence type="ECO:0000256" key="1">
    <source>
        <dbReference type="ARBA" id="ARBA00005176"/>
    </source>
</evidence>
<sequence length="502" mass="53882">MSVPFSQELLEAVASSMITAKDMELLVQDQAFIDGRWIRKQQTFSVQEPSTARVLGTVADCDLNDVQSAIKSAHAAQKSYYTSTTAAQRGSLLRKWHDLVIKNVEDLARILCLENGKTISEAKGEVLYAASFISWFAEEATRCYGDTIPSSTPNTIVMTLKEPVGVCGIITPWNFPAAMISRKVAPALAAGCAVVIKPPSETPFTCLALTKLALRAGFEGKIIQVCPTKNRQVASELAINPLVRKISFTGSTNIGKNLANLASGTLKKVSLELGGNAPFIVFDDADVDLAVEGAMMSKFRCSGQTCVCANRLYVQRGILNEFTRRLVQKVSELRLGPGIEDSCTQGPLINASAVDKVKSHIEDAVSKGAFVEIGGSALDFPGFFMQPTVLSGATTDMVVARDETFGPLAPIFSFDTEDEILKLANDTEVGLAGYLFSRSVGRVMRVARELELGMCGVNTGKISAAESPFGGIKESGYGLEGSKYGMAEYQSIKTVTLGNVHL</sequence>
<dbReference type="InterPro" id="IPR016163">
    <property type="entry name" value="Ald_DH_C"/>
</dbReference>
<feature type="active site" evidence="7">
    <location>
        <position position="272"/>
    </location>
</feature>
<reference evidence="10" key="2">
    <citation type="journal article" date="2023" name="IMA Fungus">
        <title>Comparative genomic study of the Penicillium genus elucidates a diverse pangenome and 15 lateral gene transfer events.</title>
        <authorList>
            <person name="Petersen C."/>
            <person name="Sorensen T."/>
            <person name="Nielsen M.R."/>
            <person name="Sondergaard T.E."/>
            <person name="Sorensen J.L."/>
            <person name="Fitzpatrick D.A."/>
            <person name="Frisvad J.C."/>
            <person name="Nielsen K.L."/>
        </authorList>
    </citation>
    <scope>NUCLEOTIDE SEQUENCE</scope>
    <source>
        <strain evidence="10">IBT 30761</strain>
    </source>
</reference>
<dbReference type="OrthoDB" id="310895at2759"/>
<dbReference type="GeneID" id="81354234"/>
<dbReference type="EMBL" id="JAPQKI010000003">
    <property type="protein sequence ID" value="KAJ5110116.1"/>
    <property type="molecule type" value="Genomic_DNA"/>
</dbReference>
<accession>A0A9W9KLI7</accession>
<dbReference type="Gene3D" id="3.40.605.10">
    <property type="entry name" value="Aldehyde Dehydrogenase, Chain A, domain 1"/>
    <property type="match status" value="1"/>
</dbReference>
<protein>
    <recommendedName>
        <fullName evidence="6">succinate-semialdehyde dehydrogenase [NAD(P)(+)]</fullName>
        <ecNumber evidence="6">1.2.1.16</ecNumber>
    </recommendedName>
</protein>
<dbReference type="GO" id="GO:0005737">
    <property type="term" value="C:cytoplasm"/>
    <property type="evidence" value="ECO:0007669"/>
    <property type="project" value="TreeGrafter"/>
</dbReference>
<dbReference type="PANTHER" id="PTHR43353">
    <property type="entry name" value="SUCCINATE-SEMIALDEHYDE DEHYDROGENASE, MITOCHONDRIAL"/>
    <property type="match status" value="1"/>
</dbReference>
<dbReference type="GO" id="GO:0004777">
    <property type="term" value="F:succinate-semialdehyde dehydrogenase (NAD+) activity"/>
    <property type="evidence" value="ECO:0007669"/>
    <property type="project" value="TreeGrafter"/>
</dbReference>
<feature type="domain" description="Aldehyde dehydrogenase" evidence="9">
    <location>
        <begin position="37"/>
        <end position="495"/>
    </location>
</feature>
<dbReference type="InterPro" id="IPR029510">
    <property type="entry name" value="Ald_DH_CS_GLU"/>
</dbReference>
<evidence type="ECO:0000256" key="8">
    <source>
        <dbReference type="RuleBase" id="RU003345"/>
    </source>
</evidence>
<dbReference type="AlphaFoldDB" id="A0A9W9KLI7"/>
<dbReference type="Gene3D" id="3.40.309.10">
    <property type="entry name" value="Aldehyde Dehydrogenase, Chain A, domain 2"/>
    <property type="match status" value="1"/>
</dbReference>